<comment type="subcellular location">
    <subcellularLocation>
        <location evidence="10">Cell inner membrane</location>
    </subcellularLocation>
    <subcellularLocation>
        <location evidence="2">Cell membrane</location>
        <topology evidence="2">Single-pass membrane protein</topology>
    </subcellularLocation>
</comment>
<protein>
    <recommendedName>
        <fullName evidence="10">Flagellar protein FliL</fullName>
    </recommendedName>
</protein>
<accession>X7F849</accession>
<keyword evidence="12" id="KW-1185">Reference proteome</keyword>
<dbReference type="PANTHER" id="PTHR35091">
    <property type="entry name" value="FLAGELLAR PROTEIN FLIL"/>
    <property type="match status" value="1"/>
</dbReference>
<evidence type="ECO:0000256" key="8">
    <source>
        <dbReference type="ARBA" id="ARBA00022989"/>
    </source>
</evidence>
<evidence type="ECO:0000256" key="4">
    <source>
        <dbReference type="ARBA" id="ARBA00022475"/>
    </source>
</evidence>
<dbReference type="GO" id="GO:0071978">
    <property type="term" value="P:bacterial-type flagellum-dependent swarming motility"/>
    <property type="evidence" value="ECO:0007669"/>
    <property type="project" value="TreeGrafter"/>
</dbReference>
<evidence type="ECO:0000256" key="6">
    <source>
        <dbReference type="ARBA" id="ARBA00022692"/>
    </source>
</evidence>
<keyword evidence="5 10" id="KW-0145">Chemotaxis</keyword>
<dbReference type="GO" id="GO:0009425">
    <property type="term" value="C:bacterial-type flagellum basal body"/>
    <property type="evidence" value="ECO:0007669"/>
    <property type="project" value="InterPro"/>
</dbReference>
<evidence type="ECO:0000256" key="3">
    <source>
        <dbReference type="ARBA" id="ARBA00008281"/>
    </source>
</evidence>
<dbReference type="PANTHER" id="PTHR35091:SF2">
    <property type="entry name" value="FLAGELLAR PROTEIN FLIL"/>
    <property type="match status" value="1"/>
</dbReference>
<evidence type="ECO:0000256" key="1">
    <source>
        <dbReference type="ARBA" id="ARBA00002254"/>
    </source>
</evidence>
<dbReference type="InterPro" id="IPR005503">
    <property type="entry name" value="FliL"/>
</dbReference>
<dbReference type="GO" id="GO:0006935">
    <property type="term" value="P:chemotaxis"/>
    <property type="evidence" value="ECO:0007669"/>
    <property type="project" value="UniProtKB-KW"/>
</dbReference>
<comment type="similarity">
    <text evidence="3 10">Belongs to the FliL family.</text>
</comment>
<dbReference type="Proteomes" id="UP000023430">
    <property type="component" value="Unassembled WGS sequence"/>
</dbReference>
<dbReference type="STRING" id="1449351.RISW2_04135"/>
<comment type="caution">
    <text evidence="11">The sequence shown here is derived from an EMBL/GenBank/DDBJ whole genome shotgun (WGS) entry which is preliminary data.</text>
</comment>
<dbReference type="EMBL" id="JAME01000014">
    <property type="protein sequence ID" value="ETX28908.1"/>
    <property type="molecule type" value="Genomic_DNA"/>
</dbReference>
<dbReference type="eggNOG" id="COG1580">
    <property type="taxonomic scope" value="Bacteria"/>
</dbReference>
<gene>
    <name evidence="11" type="ORF">RISW2_04135</name>
</gene>
<evidence type="ECO:0000256" key="10">
    <source>
        <dbReference type="RuleBase" id="RU364125"/>
    </source>
</evidence>
<evidence type="ECO:0000256" key="7">
    <source>
        <dbReference type="ARBA" id="ARBA00022779"/>
    </source>
</evidence>
<sequence>MADEEKPKRPLKRRVLIAAALLAFCAVAGAGGMAIAMGPQSFLALVMGTPADAEAAEAPGETGGPAEGSREHVKAGEVTIVPLDEMIVNITAITLTGRKTTRFLKLDLALVVDPGRDGADRVADRGLFLRDTIQDYLRQLTEDDLDGSAGLALLKAEILRRARAVTESDAPREVLIADMVIQ</sequence>
<evidence type="ECO:0000256" key="5">
    <source>
        <dbReference type="ARBA" id="ARBA00022500"/>
    </source>
</evidence>
<evidence type="ECO:0000256" key="9">
    <source>
        <dbReference type="ARBA" id="ARBA00023136"/>
    </source>
</evidence>
<evidence type="ECO:0000256" key="2">
    <source>
        <dbReference type="ARBA" id="ARBA00004162"/>
    </source>
</evidence>
<keyword evidence="9 10" id="KW-0472">Membrane</keyword>
<keyword evidence="10" id="KW-0997">Cell inner membrane</keyword>
<proteinExistence type="inferred from homology"/>
<dbReference type="AlphaFoldDB" id="X7F849"/>
<dbReference type="GO" id="GO:0005886">
    <property type="term" value="C:plasma membrane"/>
    <property type="evidence" value="ECO:0007669"/>
    <property type="project" value="UniProtKB-SubCell"/>
</dbReference>
<name>X7F849_9RHOB</name>
<keyword evidence="4" id="KW-1003">Cell membrane</keyword>
<comment type="function">
    <text evidence="1 10">Controls the rotational direction of flagella during chemotaxis.</text>
</comment>
<evidence type="ECO:0000313" key="12">
    <source>
        <dbReference type="Proteomes" id="UP000023430"/>
    </source>
</evidence>
<keyword evidence="7 10" id="KW-0283">Flagellar rotation</keyword>
<dbReference type="Pfam" id="PF03748">
    <property type="entry name" value="FliL"/>
    <property type="match status" value="1"/>
</dbReference>
<keyword evidence="8" id="KW-1133">Transmembrane helix</keyword>
<organism evidence="11 12">
    <name type="scientific">Roseivivax isoporae LMG 25204</name>
    <dbReference type="NCBI Taxonomy" id="1449351"/>
    <lineage>
        <taxon>Bacteria</taxon>
        <taxon>Pseudomonadati</taxon>
        <taxon>Pseudomonadota</taxon>
        <taxon>Alphaproteobacteria</taxon>
        <taxon>Rhodobacterales</taxon>
        <taxon>Roseobacteraceae</taxon>
        <taxon>Roseivivax</taxon>
    </lineage>
</organism>
<keyword evidence="6" id="KW-0812">Transmembrane</keyword>
<evidence type="ECO:0000313" key="11">
    <source>
        <dbReference type="EMBL" id="ETX28908.1"/>
    </source>
</evidence>
<dbReference type="RefSeq" id="WP_051491936.1">
    <property type="nucleotide sequence ID" value="NZ_JAME01000014.1"/>
</dbReference>
<reference evidence="11 12" key="1">
    <citation type="submission" date="2014-01" db="EMBL/GenBank/DDBJ databases">
        <title>Roseivivax isoporae LMG 25204 Genome Sequencing.</title>
        <authorList>
            <person name="Lai Q."/>
            <person name="Li G."/>
            <person name="Shao Z."/>
        </authorList>
    </citation>
    <scope>NUCLEOTIDE SEQUENCE [LARGE SCALE GENOMIC DNA]</scope>
    <source>
        <strain evidence="11 12">LMG 25204</strain>
    </source>
</reference>